<feature type="chain" id="PRO_5026973472" evidence="1">
    <location>
        <begin position="20"/>
        <end position="192"/>
    </location>
</feature>
<evidence type="ECO:0000313" key="3">
    <source>
        <dbReference type="Proteomes" id="UP000445144"/>
    </source>
</evidence>
<keyword evidence="1" id="KW-0732">Signal</keyword>
<evidence type="ECO:0000313" key="2">
    <source>
        <dbReference type="EMBL" id="CAA7195562.1"/>
    </source>
</evidence>
<keyword evidence="3" id="KW-1185">Reference proteome</keyword>
<reference evidence="2 3" key="1">
    <citation type="submission" date="2020-01" db="EMBL/GenBank/DDBJ databases">
        <authorList>
            <person name="Rodrigo-Torres L."/>
            <person name="Arahal R. D."/>
            <person name="Lucena T."/>
        </authorList>
    </citation>
    <scope>NUCLEOTIDE SEQUENCE [LARGE SCALE GENOMIC DNA]</scope>
    <source>
        <strain evidence="2 3">CECT 9293</strain>
    </source>
</reference>
<name>A0A6N4X8E3_9FLAO</name>
<dbReference type="AlphaFoldDB" id="A0A6N4X8E3"/>
<proteinExistence type="predicted"/>
<dbReference type="RefSeq" id="WP_162032611.1">
    <property type="nucleotide sequence ID" value="NZ_CACVBR010000012.1"/>
</dbReference>
<dbReference type="EMBL" id="CACVBR010000012">
    <property type="protein sequence ID" value="CAA7195562.1"/>
    <property type="molecule type" value="Genomic_DNA"/>
</dbReference>
<gene>
    <name evidence="2" type="ORF">CHRY9293_01749</name>
</gene>
<protein>
    <submittedName>
        <fullName evidence="2">Uncharacterized protein</fullName>
    </submittedName>
</protein>
<accession>A0A6N4X8E3</accession>
<dbReference type="Proteomes" id="UP000445144">
    <property type="component" value="Unassembled WGS sequence"/>
</dbReference>
<feature type="signal peptide" evidence="1">
    <location>
        <begin position="1"/>
        <end position="19"/>
    </location>
</feature>
<evidence type="ECO:0000256" key="1">
    <source>
        <dbReference type="SAM" id="SignalP"/>
    </source>
</evidence>
<organism evidence="2 3">
    <name type="scientific">Chryseobacterium potabilaquae</name>
    <dbReference type="NCBI Taxonomy" id="2675057"/>
    <lineage>
        <taxon>Bacteria</taxon>
        <taxon>Pseudomonadati</taxon>
        <taxon>Bacteroidota</taxon>
        <taxon>Flavobacteriia</taxon>
        <taxon>Flavobacteriales</taxon>
        <taxon>Weeksellaceae</taxon>
        <taxon>Chryseobacterium group</taxon>
        <taxon>Chryseobacterium</taxon>
    </lineage>
</organism>
<sequence length="192" mass="22557">MKRKLYFLFLMFLVTLAYSQNKESKYFVGKSYDARMFLTNTQKVTFNKIFSDFATTAVNKNNKWNDVDPIKIFTVAENRLNRRNLFLYEYNPEEIGNSKPTEQQIVFKSILEKNIKNSVVLLDSNDIKISFPYTESYEKINMQKILLEKLSYLGLQWSQLEGDNLYIYNGNILIGKYKSGYVSLTNLIIDKP</sequence>